<protein>
    <recommendedName>
        <fullName evidence="8">RTA1 domain protein</fullName>
    </recommendedName>
</protein>
<dbReference type="InterPro" id="IPR007568">
    <property type="entry name" value="RTA1"/>
</dbReference>
<evidence type="ECO:0008006" key="8">
    <source>
        <dbReference type="Google" id="ProtNLM"/>
    </source>
</evidence>
<dbReference type="KEGG" id="trg:TRUGW13939_11903"/>
<comment type="subcellular location">
    <subcellularLocation>
        <location evidence="1">Membrane</location>
        <topology evidence="1">Multi-pass membrane protein</topology>
    </subcellularLocation>
</comment>
<reference evidence="7" key="1">
    <citation type="submission" date="2020-06" db="EMBL/GenBank/DDBJ databases">
        <title>A chromosome-scale genome assembly of Talaromyces rugulosus W13939.</title>
        <authorList>
            <person name="Wang B."/>
            <person name="Guo L."/>
            <person name="Ye K."/>
            <person name="Wang L."/>
        </authorList>
    </citation>
    <scope>NUCLEOTIDE SEQUENCE [LARGE SCALE GENOMIC DNA]</scope>
    <source>
        <strain evidence="7">W13939</strain>
    </source>
</reference>
<evidence type="ECO:0000256" key="1">
    <source>
        <dbReference type="ARBA" id="ARBA00004141"/>
    </source>
</evidence>
<evidence type="ECO:0000256" key="4">
    <source>
        <dbReference type="ARBA" id="ARBA00023136"/>
    </source>
</evidence>
<dbReference type="Proteomes" id="UP000509510">
    <property type="component" value="Chromosome VI"/>
</dbReference>
<dbReference type="Pfam" id="PF04479">
    <property type="entry name" value="RTA1"/>
    <property type="match status" value="1"/>
</dbReference>
<keyword evidence="7" id="KW-1185">Reference proteome</keyword>
<dbReference type="AlphaFoldDB" id="A0A7H8RF49"/>
<proteinExistence type="predicted"/>
<sequence length="323" mass="35518">MTDKNAALHNATLLEDTDLCTLDTCPLSMANMDYVPSLGGNLVFIAVFGLVLIGQLGIGIRYKTWSYMIAMTGGLLLEIVGYVARVQMHDNPFKSDPFLMYLVCLTIAPAFLSAAVYLCLSRIVVAYGEQVSRFRARTYTTVFISCDFLALLLQAAGGGIASSADTKELSDIGVDIMVAGVSWQVVSLALFVALCTDFALRVRKAPQYRLNGQFDHLRRNKSFHYWLIALGVATFTIIIRSVFRCAELSGGFNGPLANDEITFMVLEGAMISIAVISITVFHPGWVWQGQWNDAQWHVRGKGGDDDAYSKISLDNRLIADDRS</sequence>
<keyword evidence="3 5" id="KW-1133">Transmembrane helix</keyword>
<name>A0A7H8RF49_TALRU</name>
<evidence type="ECO:0000256" key="3">
    <source>
        <dbReference type="ARBA" id="ARBA00022989"/>
    </source>
</evidence>
<dbReference type="PANTHER" id="PTHR31465:SF9">
    <property type="entry name" value="SPHINGOID LONG-CHAIN BASE TRANSPORTER RSB1"/>
    <property type="match status" value="1"/>
</dbReference>
<keyword evidence="2 5" id="KW-0812">Transmembrane</keyword>
<dbReference type="GeneID" id="55999379"/>
<feature type="transmembrane region" description="Helical" evidence="5">
    <location>
        <begin position="223"/>
        <end position="243"/>
    </location>
</feature>
<feature type="transmembrane region" description="Helical" evidence="5">
    <location>
        <begin position="38"/>
        <end position="58"/>
    </location>
</feature>
<feature type="transmembrane region" description="Helical" evidence="5">
    <location>
        <begin position="181"/>
        <end position="202"/>
    </location>
</feature>
<feature type="transmembrane region" description="Helical" evidence="5">
    <location>
        <begin position="98"/>
        <end position="120"/>
    </location>
</feature>
<dbReference type="RefSeq" id="XP_035350900.1">
    <property type="nucleotide sequence ID" value="XM_035495007.1"/>
</dbReference>
<evidence type="ECO:0000256" key="2">
    <source>
        <dbReference type="ARBA" id="ARBA00022692"/>
    </source>
</evidence>
<dbReference type="EMBL" id="CP055903">
    <property type="protein sequence ID" value="QKX64727.1"/>
    <property type="molecule type" value="Genomic_DNA"/>
</dbReference>
<feature type="transmembrane region" description="Helical" evidence="5">
    <location>
        <begin position="263"/>
        <end position="281"/>
    </location>
</feature>
<gene>
    <name evidence="6" type="ORF">TRUGW13939_11903</name>
</gene>
<dbReference type="OrthoDB" id="4521223at2759"/>
<dbReference type="GO" id="GO:0000324">
    <property type="term" value="C:fungal-type vacuole"/>
    <property type="evidence" value="ECO:0007669"/>
    <property type="project" value="TreeGrafter"/>
</dbReference>
<dbReference type="GO" id="GO:0005886">
    <property type="term" value="C:plasma membrane"/>
    <property type="evidence" value="ECO:0007669"/>
    <property type="project" value="TreeGrafter"/>
</dbReference>
<dbReference type="PANTHER" id="PTHR31465">
    <property type="entry name" value="PROTEIN RTA1-RELATED"/>
    <property type="match status" value="1"/>
</dbReference>
<organism evidence="6 7">
    <name type="scientific">Talaromyces rugulosus</name>
    <name type="common">Penicillium rugulosum</name>
    <dbReference type="NCBI Taxonomy" id="121627"/>
    <lineage>
        <taxon>Eukaryota</taxon>
        <taxon>Fungi</taxon>
        <taxon>Dikarya</taxon>
        <taxon>Ascomycota</taxon>
        <taxon>Pezizomycotina</taxon>
        <taxon>Eurotiomycetes</taxon>
        <taxon>Eurotiomycetidae</taxon>
        <taxon>Eurotiales</taxon>
        <taxon>Trichocomaceae</taxon>
        <taxon>Talaromyces</taxon>
        <taxon>Talaromyces sect. Islandici</taxon>
    </lineage>
</organism>
<keyword evidence="4 5" id="KW-0472">Membrane</keyword>
<feature type="transmembrane region" description="Helical" evidence="5">
    <location>
        <begin position="65"/>
        <end position="86"/>
    </location>
</feature>
<evidence type="ECO:0000313" key="7">
    <source>
        <dbReference type="Proteomes" id="UP000509510"/>
    </source>
</evidence>
<accession>A0A7H8RF49</accession>
<evidence type="ECO:0000256" key="5">
    <source>
        <dbReference type="SAM" id="Phobius"/>
    </source>
</evidence>
<evidence type="ECO:0000313" key="6">
    <source>
        <dbReference type="EMBL" id="QKX64727.1"/>
    </source>
</evidence>
<feature type="transmembrane region" description="Helical" evidence="5">
    <location>
        <begin position="141"/>
        <end position="161"/>
    </location>
</feature>